<feature type="transmembrane region" description="Helical" evidence="2">
    <location>
        <begin position="549"/>
        <end position="570"/>
    </location>
</feature>
<evidence type="ECO:0000313" key="4">
    <source>
        <dbReference type="EMBL" id="KAK6345912.1"/>
    </source>
</evidence>
<feature type="transmembrane region" description="Helical" evidence="2">
    <location>
        <begin position="456"/>
        <end position="475"/>
    </location>
</feature>
<evidence type="ECO:0000256" key="1">
    <source>
        <dbReference type="ARBA" id="ARBA00007447"/>
    </source>
</evidence>
<dbReference type="GO" id="GO:0006508">
    <property type="term" value="P:proteolysis"/>
    <property type="evidence" value="ECO:0007669"/>
    <property type="project" value="InterPro"/>
</dbReference>
<feature type="transmembrane region" description="Helical" evidence="2">
    <location>
        <begin position="381"/>
        <end position="402"/>
    </location>
</feature>
<gene>
    <name evidence="4" type="ORF">TWF730_010255</name>
</gene>
<comment type="caution">
    <text evidence="4">The sequence shown here is derived from an EMBL/GenBank/DDBJ whole genome shotgun (WGS) entry which is preliminary data.</text>
</comment>
<feature type="transmembrane region" description="Helical" evidence="2">
    <location>
        <begin position="590"/>
        <end position="612"/>
    </location>
</feature>
<dbReference type="PANTHER" id="PTHR47966:SF65">
    <property type="entry name" value="ASPARTIC-TYPE ENDOPEPTIDASE"/>
    <property type="match status" value="1"/>
</dbReference>
<dbReference type="AlphaFoldDB" id="A0AAV9UMR0"/>
<feature type="transmembrane region" description="Helical" evidence="2">
    <location>
        <begin position="519"/>
        <end position="537"/>
    </location>
</feature>
<keyword evidence="5" id="KW-1185">Reference proteome</keyword>
<comment type="similarity">
    <text evidence="1">Belongs to the peptidase A1 family.</text>
</comment>
<evidence type="ECO:0000313" key="5">
    <source>
        <dbReference type="Proteomes" id="UP001373714"/>
    </source>
</evidence>
<feature type="transmembrane region" description="Helical" evidence="2">
    <location>
        <begin position="414"/>
        <end position="436"/>
    </location>
</feature>
<protein>
    <recommendedName>
        <fullName evidence="3">Peptidase A1 domain-containing protein</fullName>
    </recommendedName>
</protein>
<reference evidence="4 5" key="1">
    <citation type="submission" date="2019-10" db="EMBL/GenBank/DDBJ databases">
        <authorList>
            <person name="Palmer J.M."/>
        </authorList>
    </citation>
    <scope>NUCLEOTIDE SEQUENCE [LARGE SCALE GENOMIC DNA]</scope>
    <source>
        <strain evidence="4 5">TWF730</strain>
    </source>
</reference>
<accession>A0AAV9UMR0</accession>
<dbReference type="Pfam" id="PF00026">
    <property type="entry name" value="Asp"/>
    <property type="match status" value="1"/>
</dbReference>
<organism evidence="4 5">
    <name type="scientific">Orbilia blumenaviensis</name>
    <dbReference type="NCBI Taxonomy" id="1796055"/>
    <lineage>
        <taxon>Eukaryota</taxon>
        <taxon>Fungi</taxon>
        <taxon>Dikarya</taxon>
        <taxon>Ascomycota</taxon>
        <taxon>Pezizomycotina</taxon>
        <taxon>Orbiliomycetes</taxon>
        <taxon>Orbiliales</taxon>
        <taxon>Orbiliaceae</taxon>
        <taxon>Orbilia</taxon>
    </lineage>
</organism>
<evidence type="ECO:0000256" key="2">
    <source>
        <dbReference type="SAM" id="Phobius"/>
    </source>
</evidence>
<evidence type="ECO:0000259" key="3">
    <source>
        <dbReference type="PROSITE" id="PS51767"/>
    </source>
</evidence>
<keyword evidence="2" id="KW-0812">Transmembrane</keyword>
<proteinExistence type="inferred from homology"/>
<keyword evidence="2" id="KW-1133">Transmembrane helix</keyword>
<dbReference type="GO" id="GO:0004190">
    <property type="term" value="F:aspartic-type endopeptidase activity"/>
    <property type="evidence" value="ECO:0007669"/>
    <property type="project" value="InterPro"/>
</dbReference>
<dbReference type="SUPFAM" id="SSF50630">
    <property type="entry name" value="Acid proteases"/>
    <property type="match status" value="1"/>
</dbReference>
<feature type="domain" description="Peptidase A1" evidence="3">
    <location>
        <begin position="1"/>
        <end position="253"/>
    </location>
</feature>
<dbReference type="InterPro" id="IPR033121">
    <property type="entry name" value="PEPTIDASE_A1"/>
</dbReference>
<dbReference type="PROSITE" id="PS51767">
    <property type="entry name" value="PEPTIDASE_A1"/>
    <property type="match status" value="1"/>
</dbReference>
<dbReference type="InterPro" id="IPR021109">
    <property type="entry name" value="Peptidase_aspartic_dom_sf"/>
</dbReference>
<keyword evidence="2" id="KW-0472">Membrane</keyword>
<sequence length="750" mass="84172">MYIEAEYSRDTFQFDGQVVPNLNFVLTKGPEEASRLGLGYRTPGDHSQTNFLDELQKKGLSSSLGYSLYFKSPDAGTILFGAIDVSRLAHPLETFLMPLDSPGRIFLDGMRFRGDTQAYELSPIRATASVRFDTELIWVSDRIFKNIQTIIKGSVYSEDGNRIILNCDLEPKLGLEILVRDHQIAIPGSALVERMPMKPAAQWPAGPSERCQLAISKISVFRGNTYTDFIFGLPFLQYAYVVFDFQNNEIGISAASEPKHAPDEGKLFEMTQESKIDEASKVLGNCRLLYGADPDIAGLWTQIVFAVHSAVFIILGGLVTPIVYFYLPKDTENYGIFDSRLAGIENSISLAESNFNPQVPIPLLEDGCDRSPISMCRCLKAIKSVYCAQCITGMAYVFISLIKRGETNAYHQAFILSILVTQSGMGSLVVFHESILHGMDKDTNTQDKFNALLNKYFGPCFRPIAYNIVLIALLLTKPGQRWSRTRIMELAYRYCMIISVSITFKKSLADPGFDECIPLWRLSTVSLPVASLMNSILANRVWKRSHLRYAICISFAISTTVGAQVWLYHLTSIFRPARMKGGSEETDFTFGQALVFFMLLPLIIDFFTGLVFDIRRIQRSSWAGEIDGASFSALWTVLIPFVCGKIRSNLEDILRRSIPAHFRMWVSDPLSNFWDWGAELCTNICSEVFRKKRNKTVRLKDGSYLGLFGGRKKDGAAQANSWASTSQKDIEAKYEKTDQTLTQVPPLPSR</sequence>
<feature type="transmembrane region" description="Helical" evidence="2">
    <location>
        <begin position="303"/>
        <end position="327"/>
    </location>
</feature>
<name>A0AAV9UMR0_9PEZI</name>
<dbReference type="Gene3D" id="2.40.70.10">
    <property type="entry name" value="Acid Proteases"/>
    <property type="match status" value="1"/>
</dbReference>
<dbReference type="Proteomes" id="UP001373714">
    <property type="component" value="Unassembled WGS sequence"/>
</dbReference>
<dbReference type="EMBL" id="JAVHNS010000008">
    <property type="protein sequence ID" value="KAK6345912.1"/>
    <property type="molecule type" value="Genomic_DNA"/>
</dbReference>
<dbReference type="InterPro" id="IPR001461">
    <property type="entry name" value="Aspartic_peptidase_A1"/>
</dbReference>
<dbReference type="PANTHER" id="PTHR47966">
    <property type="entry name" value="BETA-SITE APP-CLEAVING ENZYME, ISOFORM A-RELATED"/>
    <property type="match status" value="1"/>
</dbReference>